<gene>
    <name evidence="1" type="ORF">L5515_009730</name>
</gene>
<sequence length="108" mass="13535">MNKKRRWEVDFLKDLAGIQKSENFEILFLERTRKGAYDWPRPYTSGWIRVRRQKNLKKELKRFEIFEENSEENSEFLENLEPQKPKNQKFYNLEEHFVENRRKRRVKK</sequence>
<name>A0AAE9JMN1_CAEBR</name>
<dbReference type="EMBL" id="CP092624">
    <property type="protein sequence ID" value="UMM38225.1"/>
    <property type="molecule type" value="Genomic_DNA"/>
</dbReference>
<dbReference type="Proteomes" id="UP000829354">
    <property type="component" value="Chromosome V"/>
</dbReference>
<proteinExistence type="predicted"/>
<protein>
    <submittedName>
        <fullName evidence="1">Uncharacterized protein</fullName>
    </submittedName>
</protein>
<organism evidence="1 2">
    <name type="scientific">Caenorhabditis briggsae</name>
    <dbReference type="NCBI Taxonomy" id="6238"/>
    <lineage>
        <taxon>Eukaryota</taxon>
        <taxon>Metazoa</taxon>
        <taxon>Ecdysozoa</taxon>
        <taxon>Nematoda</taxon>
        <taxon>Chromadorea</taxon>
        <taxon>Rhabditida</taxon>
        <taxon>Rhabditina</taxon>
        <taxon>Rhabditomorpha</taxon>
        <taxon>Rhabditoidea</taxon>
        <taxon>Rhabditidae</taxon>
        <taxon>Peloderinae</taxon>
        <taxon>Caenorhabditis</taxon>
    </lineage>
</organism>
<accession>A0AAE9JMN1</accession>
<reference evidence="1 2" key="1">
    <citation type="submission" date="2022-04" db="EMBL/GenBank/DDBJ databases">
        <title>Chromosome-level reference genomes for two strains of Caenorhabditis briggsae: an improved platform for comparative genomics.</title>
        <authorList>
            <person name="Stevens L."/>
            <person name="Andersen E."/>
        </authorList>
    </citation>
    <scope>NUCLEOTIDE SEQUENCE [LARGE SCALE GENOMIC DNA]</scope>
    <source>
        <strain evidence="1">VX34</strain>
        <tissue evidence="1">Whole-organism</tissue>
    </source>
</reference>
<evidence type="ECO:0000313" key="1">
    <source>
        <dbReference type="EMBL" id="UMM38225.1"/>
    </source>
</evidence>
<evidence type="ECO:0000313" key="2">
    <source>
        <dbReference type="Proteomes" id="UP000829354"/>
    </source>
</evidence>
<dbReference type="AlphaFoldDB" id="A0AAE9JMN1"/>
<keyword evidence="2" id="KW-1185">Reference proteome</keyword>